<evidence type="ECO:0000313" key="2">
    <source>
        <dbReference type="Proteomes" id="UP000694865"/>
    </source>
</evidence>
<evidence type="ECO:0000259" key="1">
    <source>
        <dbReference type="SMART" id="SM00198"/>
    </source>
</evidence>
<reference evidence="3" key="1">
    <citation type="submission" date="2025-08" db="UniProtKB">
        <authorList>
            <consortium name="RefSeq"/>
        </authorList>
    </citation>
    <scope>IDENTIFICATION</scope>
    <source>
        <tissue evidence="3">Testes</tissue>
    </source>
</reference>
<accession>A0ABM0M3M7</accession>
<dbReference type="SUPFAM" id="SSF55797">
    <property type="entry name" value="PR-1-like"/>
    <property type="match status" value="1"/>
</dbReference>
<protein>
    <submittedName>
        <fullName evidence="3">Cysteine-rich venom protein VAR5-like</fullName>
    </submittedName>
</protein>
<keyword evidence="2" id="KW-1185">Reference proteome</keyword>
<organism evidence="2 3">
    <name type="scientific">Saccoglossus kowalevskii</name>
    <name type="common">Acorn worm</name>
    <dbReference type="NCBI Taxonomy" id="10224"/>
    <lineage>
        <taxon>Eukaryota</taxon>
        <taxon>Metazoa</taxon>
        <taxon>Hemichordata</taxon>
        <taxon>Enteropneusta</taxon>
        <taxon>Harrimaniidae</taxon>
        <taxon>Saccoglossus</taxon>
    </lineage>
</organism>
<dbReference type="Proteomes" id="UP000694865">
    <property type="component" value="Unplaced"/>
</dbReference>
<dbReference type="InterPro" id="IPR014044">
    <property type="entry name" value="CAP_dom"/>
</dbReference>
<name>A0ABM0M3M7_SACKO</name>
<dbReference type="RefSeq" id="XP_006814618.1">
    <property type="nucleotide sequence ID" value="XM_006814555.1"/>
</dbReference>
<sequence>MTGYLNTVTNIPLYVYVSKLAFVQASTLDDTKERYLLLHEVLVQVTTDAAKFKALYSIVPATLCMSVSRHVADLEPQFLLEVHNSLRRTIGLQWGNGDFHISDMKKLEWDTELAKQASEFAICENVGNYRKVDLGSYDGFIDEAQPRETGRNIAFAVNTSIREIIEGWFNQREYYNYEWQSCKPLDKRCDDFIQLAWAEASRLGCSVNPSCVHDGIMGIFLVCIYDVGSTPFEQPFQLGPVCSKCGASAGFCEEGLCVNDCMNSVSCECLKTCNHPGVGEGVLDVTTCTCQCNFGMGFDCEDKCENPQFYEDWSFCKEIDTSENCDTMMEMQIEYCPANCDYGC</sequence>
<proteinExistence type="predicted"/>
<dbReference type="GeneID" id="100377415"/>
<dbReference type="Pfam" id="PF00188">
    <property type="entry name" value="CAP"/>
    <property type="match status" value="1"/>
</dbReference>
<feature type="domain" description="SCP" evidence="1">
    <location>
        <begin position="74"/>
        <end position="228"/>
    </location>
</feature>
<dbReference type="CDD" id="cd05380">
    <property type="entry name" value="CAP_euk"/>
    <property type="match status" value="1"/>
</dbReference>
<dbReference type="PANTHER" id="PTHR10334">
    <property type="entry name" value="CYSTEINE-RICH SECRETORY PROTEIN-RELATED"/>
    <property type="match status" value="1"/>
</dbReference>
<dbReference type="SMART" id="SM00198">
    <property type="entry name" value="SCP"/>
    <property type="match status" value="1"/>
</dbReference>
<evidence type="ECO:0000313" key="3">
    <source>
        <dbReference type="RefSeq" id="XP_006814618.1"/>
    </source>
</evidence>
<feature type="non-terminal residue" evidence="3">
    <location>
        <position position="344"/>
    </location>
</feature>
<dbReference type="InterPro" id="IPR035940">
    <property type="entry name" value="CAP_sf"/>
</dbReference>
<gene>
    <name evidence="3" type="primary">LOC100377415</name>
</gene>
<dbReference type="Gene3D" id="3.40.33.10">
    <property type="entry name" value="CAP"/>
    <property type="match status" value="1"/>
</dbReference>
<dbReference type="InterPro" id="IPR001283">
    <property type="entry name" value="CRISP-related"/>
</dbReference>